<dbReference type="EMBL" id="GEDC01000429">
    <property type="protein sequence ID" value="JAS36869.1"/>
    <property type="molecule type" value="Transcribed_RNA"/>
</dbReference>
<accession>A0A1B6EG18</accession>
<sequence>SSAFRSYKDLRRHWKNNYGYRLPDNEDGMMYLTVTFGGRFYGNLTYPITCVRSGAPIFLRQRNQQSVLLDLVADLNSKISHVCGYPFGIETEFKYAIPKLTQSSSDWLCSNLSSVPIEKKKFQPAEEEEEDDDDGDERVQSQPVSLYTQTQNQNNSFSAGQSDEIPRGRHFTDYRKPKTYHCDESPPQFVPYISQRIEVEPLKPVYAPIFTPKYKLPSTMRSETHIPSVKLITTPTYQRTETFTTTERPKVFTPTFKPFPRQMTLNKESDVTKPVASHQEDFGLPTYQSFNNSLGLFYDVAVKKARSKPQVQTDLDIPALARTKDGLNKANTTTLIAYLRSEGVSCKVKDKKMDLVSKVLNHLNLPTCSSSFSNKKYPLDQQR</sequence>
<dbReference type="PANTHER" id="PTHR28495">
    <property type="entry name" value="HYPOTHETICAL PROTEIN LOC100359752"/>
    <property type="match status" value="1"/>
</dbReference>
<dbReference type="Pfam" id="PF15813">
    <property type="entry name" value="DUF4708"/>
    <property type="match status" value="1"/>
</dbReference>
<feature type="region of interest" description="Disordered" evidence="1">
    <location>
        <begin position="119"/>
        <end position="170"/>
    </location>
</feature>
<evidence type="ECO:0000313" key="3">
    <source>
        <dbReference type="EMBL" id="JAS36869.1"/>
    </source>
</evidence>
<gene>
    <name evidence="3" type="ORF">g.17935</name>
</gene>
<feature type="compositionally biased region" description="Polar residues" evidence="1">
    <location>
        <begin position="140"/>
        <end position="161"/>
    </location>
</feature>
<feature type="non-terminal residue" evidence="3">
    <location>
        <position position="1"/>
    </location>
</feature>
<organism evidence="3">
    <name type="scientific">Clastoptera arizonana</name>
    <name type="common">Arizona spittle bug</name>
    <dbReference type="NCBI Taxonomy" id="38151"/>
    <lineage>
        <taxon>Eukaryota</taxon>
        <taxon>Metazoa</taxon>
        <taxon>Ecdysozoa</taxon>
        <taxon>Arthropoda</taxon>
        <taxon>Hexapoda</taxon>
        <taxon>Insecta</taxon>
        <taxon>Pterygota</taxon>
        <taxon>Neoptera</taxon>
        <taxon>Paraneoptera</taxon>
        <taxon>Hemiptera</taxon>
        <taxon>Auchenorrhyncha</taxon>
        <taxon>Cercopoidea</taxon>
        <taxon>Clastopteridae</taxon>
        <taxon>Clastoptera</taxon>
    </lineage>
</organism>
<dbReference type="PANTHER" id="PTHR28495:SF1">
    <property type="entry name" value="GENE, 17266-RELATED"/>
    <property type="match status" value="1"/>
</dbReference>
<proteinExistence type="predicted"/>
<dbReference type="InterPro" id="IPR031643">
    <property type="entry name" value="DUF4708"/>
</dbReference>
<evidence type="ECO:0000259" key="2">
    <source>
        <dbReference type="Pfam" id="PF15813"/>
    </source>
</evidence>
<feature type="domain" description="DUF4708" evidence="2">
    <location>
        <begin position="2"/>
        <end position="53"/>
    </location>
</feature>
<feature type="compositionally biased region" description="Acidic residues" evidence="1">
    <location>
        <begin position="125"/>
        <end position="136"/>
    </location>
</feature>
<reference evidence="3" key="1">
    <citation type="submission" date="2015-12" db="EMBL/GenBank/DDBJ databases">
        <title>De novo transcriptome assembly of four potential Pierce s Disease insect vectors from Arizona vineyards.</title>
        <authorList>
            <person name="Tassone E.E."/>
        </authorList>
    </citation>
    <scope>NUCLEOTIDE SEQUENCE</scope>
</reference>
<dbReference type="AlphaFoldDB" id="A0A1B6EG18"/>
<evidence type="ECO:0000256" key="1">
    <source>
        <dbReference type="SAM" id="MobiDB-lite"/>
    </source>
</evidence>
<name>A0A1B6EG18_9HEMI</name>
<protein>
    <recommendedName>
        <fullName evidence="2">DUF4708 domain-containing protein</fullName>
    </recommendedName>
</protein>